<name>A0AA86SN42_9FABA</name>
<keyword evidence="2" id="KW-1185">Reference proteome</keyword>
<dbReference type="PANTHER" id="PTHR45376">
    <property type="entry name" value="CHAPERONE DNAJ-DOMAIN SUPERFAMILY PROTEIN-RELATED"/>
    <property type="match status" value="1"/>
</dbReference>
<dbReference type="Gramene" id="rna-AYBTSS11_LOCUS21175">
    <property type="protein sequence ID" value="CAJ1967429.1"/>
    <property type="gene ID" value="gene-AYBTSS11_LOCUS21175"/>
</dbReference>
<evidence type="ECO:0000313" key="1">
    <source>
        <dbReference type="EMBL" id="CAJ1967429.1"/>
    </source>
</evidence>
<sequence length="230" mass="26000">MQRLLEKIWKTACQTNTAPRYQCLRAIHVSEFVADIIVPLGIHIVSSVGNLDKVCIAPRPPPHNMLPLVGKKILMRMVLLPVKAHHGSENTLEGTGMEIKDQNISLENFQLYLSWIAAKKISDTGFIHFNALFVECKGGDHEFCKRDFDVETVICTAFGGDQSFYWSFINEENPQWKRSGVFSSYRKSWKGRHRSENEYGKSTEEESDCSYSDSVSHRLALGLSDSGPLC</sequence>
<proteinExistence type="predicted"/>
<dbReference type="AlphaFoldDB" id="A0AA86SN42"/>
<evidence type="ECO:0000313" key="2">
    <source>
        <dbReference type="Proteomes" id="UP001189624"/>
    </source>
</evidence>
<dbReference type="Proteomes" id="UP001189624">
    <property type="component" value="Chromosome 7"/>
</dbReference>
<accession>A0AA86SN42</accession>
<protein>
    <submittedName>
        <fullName evidence="1">Uncharacterized protein</fullName>
    </submittedName>
</protein>
<gene>
    <name evidence="1" type="ORF">AYBTSS11_LOCUS21175</name>
</gene>
<dbReference type="PANTHER" id="PTHR45376:SF1">
    <property type="entry name" value="CHAPERONE DNAJ-DOMAIN SUPERFAMILY PROTEIN-RELATED"/>
    <property type="match status" value="1"/>
</dbReference>
<organism evidence="1 2">
    <name type="scientific">Sphenostylis stenocarpa</name>
    <dbReference type="NCBI Taxonomy" id="92480"/>
    <lineage>
        <taxon>Eukaryota</taxon>
        <taxon>Viridiplantae</taxon>
        <taxon>Streptophyta</taxon>
        <taxon>Embryophyta</taxon>
        <taxon>Tracheophyta</taxon>
        <taxon>Spermatophyta</taxon>
        <taxon>Magnoliopsida</taxon>
        <taxon>eudicotyledons</taxon>
        <taxon>Gunneridae</taxon>
        <taxon>Pentapetalae</taxon>
        <taxon>rosids</taxon>
        <taxon>fabids</taxon>
        <taxon>Fabales</taxon>
        <taxon>Fabaceae</taxon>
        <taxon>Papilionoideae</taxon>
        <taxon>50 kb inversion clade</taxon>
        <taxon>NPAAA clade</taxon>
        <taxon>indigoferoid/millettioid clade</taxon>
        <taxon>Phaseoleae</taxon>
        <taxon>Sphenostylis</taxon>
    </lineage>
</organism>
<dbReference type="EMBL" id="OY731404">
    <property type="protein sequence ID" value="CAJ1967429.1"/>
    <property type="molecule type" value="Genomic_DNA"/>
</dbReference>
<reference evidence="1" key="1">
    <citation type="submission" date="2023-10" db="EMBL/GenBank/DDBJ databases">
        <authorList>
            <person name="Domelevo Entfellner J.-B."/>
        </authorList>
    </citation>
    <scope>NUCLEOTIDE SEQUENCE</scope>
</reference>